<feature type="repeat" description="RCC1" evidence="2">
    <location>
        <begin position="275"/>
        <end position="325"/>
    </location>
</feature>
<dbReference type="VEuPathDB" id="TriTrypDB:TcCLB.507515.90"/>
<dbReference type="AlphaFoldDB" id="A0A2V2W9V3"/>
<dbReference type="OrthoDB" id="8068875at2759"/>
<sequence length="841" mass="90604">MSQMDHFKHSLVDLYMELGDVPSSVTNLLQRFLKDDGVIVGWGSGGKGELGTTYRCNLITPLMIGGRDKAIRIGCASTTSVWLGARGTVLTMGSGRWGELGVPNPKTCPLVTATENGLPIAIVQIELPNFAREDMLIDVQGGFAYIAALSIKGELFLWGANNYAQCSPIMENKCCPTAQRRSILGEKIIQVACSNFTVLALTASGSVYGWGYTFLLGDEDEVLEQAPEDSVFTLRFGSVDRTVVSEPVKVKALEDKSIKLLRMGPWHAVAVSKDGQVYTWGLGRNGSLGHGTESDVRTPTKITTLDSVVTEAACGSFHTCFVSAEGSVFACGDNQGGQCGVFGEMKLTTCYPMYVPSYHKVISATCGRHHTLLLLETGDVIAYGTGLGLGIGTGYSMRMVRGVHILDNYTTLWLSGGSCHNFSLAIPKTLSLVVLGIPHGDVSPALRVIDLKDGLLTAGLGQGFSILVTRRGSCYSMGLGGWGQLGVDVRGVKDFTSDQVPVVRNAMRLSYFFRTTITQVSAGICFAAAINEGQRVFTWGSNTYGQCGLGVNPKEYRIISEPREITWLADKLIIQVACGCFFGMALSITGEVYTWGAIECCGNGLQPLPTDVPANLIMNSLGNESHASVLLPVRVSGLSSIVSVAAGAWHAVALNAIGEVFVWGIGSRGRLGLGNVEDRYVPGKIAIRAPFTHVGCGPFSTFAITDDGRLYVWGANERNQLSAEGNCVTVPTHVLDEVKEAVMGRHYTLVLTRGGEFRFSGEMEDENGRYVSPSFYDTDALPPLISKDMEEPGSRAIRILGGVDHAMVLFEKNFISPDAITGLYYALREQPKHIITNLFQY</sequence>
<accession>A0A2V2W9V3</accession>
<feature type="repeat" description="RCC1" evidence="2">
    <location>
        <begin position="590"/>
        <end position="657"/>
    </location>
</feature>
<keyword evidence="1" id="KW-0677">Repeat</keyword>
<dbReference type="VEuPathDB" id="TriTrypDB:TCSYLVIO_002338"/>
<dbReference type="PANTHER" id="PTHR22870">
    <property type="entry name" value="REGULATOR OF CHROMOSOME CONDENSATION"/>
    <property type="match status" value="1"/>
</dbReference>
<organism evidence="5 6">
    <name type="scientific">Trypanosoma cruzi</name>
    <dbReference type="NCBI Taxonomy" id="5693"/>
    <lineage>
        <taxon>Eukaryota</taxon>
        <taxon>Discoba</taxon>
        <taxon>Euglenozoa</taxon>
        <taxon>Kinetoplastea</taxon>
        <taxon>Metakinetoplastina</taxon>
        <taxon>Trypanosomatida</taxon>
        <taxon>Trypanosomatidae</taxon>
        <taxon>Trypanosoma</taxon>
        <taxon>Schizotrypanum</taxon>
    </lineage>
</organism>
<dbReference type="Gene3D" id="2.130.10.30">
    <property type="entry name" value="Regulator of chromosome condensation 1/beta-lactamase-inhibitor protein II"/>
    <property type="match status" value="4"/>
</dbReference>
<dbReference type="VEuPathDB" id="TriTrypDB:C4B63_8g495"/>
<evidence type="ECO:0000256" key="2">
    <source>
        <dbReference type="PROSITE-ProRule" id="PRU00235"/>
    </source>
</evidence>
<dbReference type="SUPFAM" id="SSF50985">
    <property type="entry name" value="RCC1/BLIP-II"/>
    <property type="match status" value="3"/>
</dbReference>
<proteinExistence type="predicted"/>
<name>A0A2V2W9V3_TRYCR</name>
<dbReference type="VEuPathDB" id="TriTrypDB:TcBrA4_0106770"/>
<dbReference type="OMA" id="ANMPICP"/>
<feature type="domain" description="RCC1-like" evidence="3">
    <location>
        <begin position="136"/>
        <end position="424"/>
    </location>
</feature>
<feature type="repeat" description="RCC1" evidence="2">
    <location>
        <begin position="658"/>
        <end position="707"/>
    </location>
</feature>
<dbReference type="VEuPathDB" id="TriTrypDB:BCY84_13399"/>
<evidence type="ECO:0000256" key="1">
    <source>
        <dbReference type="ARBA" id="ARBA00022737"/>
    </source>
</evidence>
<evidence type="ECO:0000313" key="5">
    <source>
        <dbReference type="EMBL" id="PWV04977.1"/>
    </source>
</evidence>
<dbReference type="Pfam" id="PF00415">
    <property type="entry name" value="RCC1"/>
    <property type="match status" value="3"/>
</dbReference>
<feature type="repeat" description="RCC1" evidence="2">
    <location>
        <begin position="534"/>
        <end position="589"/>
    </location>
</feature>
<dbReference type="Pfam" id="PF25390">
    <property type="entry name" value="WD40_RLD"/>
    <property type="match status" value="1"/>
</dbReference>
<dbReference type="InterPro" id="IPR051210">
    <property type="entry name" value="Ub_ligase/GEF_domain"/>
</dbReference>
<dbReference type="InterPro" id="IPR058923">
    <property type="entry name" value="RCC1-like_dom"/>
</dbReference>
<reference evidence="4" key="3">
    <citation type="submission" date="2020-04" db="EMBL/GenBank/DDBJ databases">
        <authorList>
            <person name="Diaz Viraque F."/>
        </authorList>
    </citation>
    <scope>NUCLEOTIDE SEQUENCE</scope>
    <source>
        <strain evidence="4">Berenice</strain>
    </source>
</reference>
<dbReference type="SMR" id="A0A2V2W9V3"/>
<dbReference type="InterPro" id="IPR000408">
    <property type="entry name" value="Reg_chr_condens"/>
</dbReference>
<reference evidence="5 6" key="1">
    <citation type="journal article" date="2018" name="Microb. Genom.">
        <title>Expanding an expanded genome: long-read sequencing of Trypanosoma cruzi.</title>
        <authorList>
            <person name="Berna L."/>
            <person name="Rodriguez M."/>
            <person name="Chiribao M.L."/>
            <person name="Parodi-Talice A."/>
            <person name="Pita S."/>
            <person name="Rijo G."/>
            <person name="Alvarez-Valin F."/>
            <person name="Robello C."/>
        </authorList>
    </citation>
    <scope>NUCLEOTIDE SEQUENCE [LARGE SCALE GENOMIC DNA]</scope>
    <source>
        <strain evidence="5 6">TCC</strain>
    </source>
</reference>
<dbReference type="EMBL" id="PRFC01000140">
    <property type="protein sequence ID" value="PWV04977.1"/>
    <property type="molecule type" value="Genomic_DNA"/>
</dbReference>
<evidence type="ECO:0000259" key="3">
    <source>
        <dbReference type="Pfam" id="PF25390"/>
    </source>
</evidence>
<dbReference type="InterPro" id="IPR009091">
    <property type="entry name" value="RCC1/BLIP-II"/>
</dbReference>
<gene>
    <name evidence="5" type="ORF">C3747_140g47</name>
    <name evidence="4" type="ORF">ECC02_004576</name>
</gene>
<dbReference type="PRINTS" id="PR00633">
    <property type="entry name" value="RCCNDNSATION"/>
</dbReference>
<dbReference type="VEuPathDB" id="TriTrypDB:TcG_07957"/>
<dbReference type="VEuPathDB" id="TriTrypDB:C3747_140g47"/>
<dbReference type="VEuPathDB" id="TriTrypDB:Tc_MARK_1058"/>
<dbReference type="VEuPathDB" id="TriTrypDB:TcCLB.508211.60"/>
<comment type="caution">
    <text evidence="5">The sequence shown here is derived from an EMBL/GenBank/DDBJ whole genome shotgun (WGS) entry which is preliminary data.</text>
</comment>
<evidence type="ECO:0000313" key="4">
    <source>
        <dbReference type="EMBL" id="KAF5222295.1"/>
    </source>
</evidence>
<dbReference type="VEuPathDB" id="TriTrypDB:TcCL_ESM01402"/>
<feature type="repeat" description="RCC1" evidence="2">
    <location>
        <begin position="708"/>
        <end position="754"/>
    </location>
</feature>
<reference evidence="4 7" key="2">
    <citation type="journal article" date="2019" name="Genome Biol. Evol.">
        <title>Nanopore Sequencing Significantly Improves Genome Assembly of the Protozoan Parasite Trypanosoma cruzi.</title>
        <authorList>
            <person name="Diaz-Viraque F."/>
            <person name="Pita S."/>
            <person name="Greif G."/>
            <person name="de Souza R.C.M."/>
            <person name="Iraola G."/>
            <person name="Robello C."/>
        </authorList>
    </citation>
    <scope>NUCLEOTIDE SEQUENCE [LARGE SCALE GENOMIC DNA]</scope>
    <source>
        <strain evidence="4 7">Berenice</strain>
    </source>
</reference>
<evidence type="ECO:0000313" key="7">
    <source>
        <dbReference type="Proteomes" id="UP000583944"/>
    </source>
</evidence>
<dbReference type="PROSITE" id="PS50012">
    <property type="entry name" value="RCC1_3"/>
    <property type="match status" value="6"/>
</dbReference>
<dbReference type="PANTHER" id="PTHR22870:SF408">
    <property type="entry name" value="OS09G0560450 PROTEIN"/>
    <property type="match status" value="1"/>
</dbReference>
<dbReference type="Proteomes" id="UP000246078">
    <property type="component" value="Unassembled WGS sequence"/>
</dbReference>
<dbReference type="VEuPathDB" id="TriTrypDB:ECC02_004576"/>
<dbReference type="VEuPathDB" id="TriTrypDB:TcYC6_0057750"/>
<dbReference type="Proteomes" id="UP000583944">
    <property type="component" value="Unassembled WGS sequence"/>
</dbReference>
<dbReference type="PROSITE" id="PS00626">
    <property type="entry name" value="RCC1_2"/>
    <property type="match status" value="2"/>
</dbReference>
<evidence type="ECO:0000313" key="6">
    <source>
        <dbReference type="Proteomes" id="UP000246078"/>
    </source>
</evidence>
<feature type="repeat" description="RCC1" evidence="2">
    <location>
        <begin position="326"/>
        <end position="377"/>
    </location>
</feature>
<protein>
    <recommendedName>
        <fullName evidence="3">RCC1-like domain-containing protein</fullName>
    </recommendedName>
</protein>
<dbReference type="VEuPathDB" id="TriTrypDB:TCDM_01315"/>
<dbReference type="EMBL" id="JABDHM010000028">
    <property type="protein sequence ID" value="KAF5222295.1"/>
    <property type="molecule type" value="Genomic_DNA"/>
</dbReference>